<evidence type="ECO:0000256" key="2">
    <source>
        <dbReference type="SAM" id="Phobius"/>
    </source>
</evidence>
<accession>A0AAQ3R8S5</accession>
<keyword evidence="2" id="KW-0812">Transmembrane</keyword>
<evidence type="ECO:0000256" key="1">
    <source>
        <dbReference type="SAM" id="MobiDB-lite"/>
    </source>
</evidence>
<evidence type="ECO:0000313" key="3">
    <source>
        <dbReference type="EMBL" id="WPG99384.1"/>
    </source>
</evidence>
<gene>
    <name evidence="3" type="ORF">R9X50_00219800</name>
</gene>
<organism evidence="3 4">
    <name type="scientific">Acrodontium crateriforme</name>
    <dbReference type="NCBI Taxonomy" id="150365"/>
    <lineage>
        <taxon>Eukaryota</taxon>
        <taxon>Fungi</taxon>
        <taxon>Dikarya</taxon>
        <taxon>Ascomycota</taxon>
        <taxon>Pezizomycotina</taxon>
        <taxon>Dothideomycetes</taxon>
        <taxon>Dothideomycetidae</taxon>
        <taxon>Mycosphaerellales</taxon>
        <taxon>Teratosphaeriaceae</taxon>
        <taxon>Acrodontium</taxon>
    </lineage>
</organism>
<evidence type="ECO:0000313" key="4">
    <source>
        <dbReference type="Proteomes" id="UP001303373"/>
    </source>
</evidence>
<feature type="compositionally biased region" description="Basic and acidic residues" evidence="1">
    <location>
        <begin position="102"/>
        <end position="123"/>
    </location>
</feature>
<name>A0AAQ3R8S5_9PEZI</name>
<reference evidence="3 4" key="1">
    <citation type="submission" date="2023-11" db="EMBL/GenBank/DDBJ databases">
        <title>An acidophilic fungus is an integral part of prey digestion in a carnivorous sundew plant.</title>
        <authorList>
            <person name="Tsai I.J."/>
        </authorList>
    </citation>
    <scope>NUCLEOTIDE SEQUENCE [LARGE SCALE GENOMIC DNA]</scope>
    <source>
        <strain evidence="3">169a</strain>
    </source>
</reference>
<protein>
    <submittedName>
        <fullName evidence="3">Uncharacterized protein</fullName>
    </submittedName>
</protein>
<feature type="region of interest" description="Disordered" evidence="1">
    <location>
        <begin position="59"/>
        <end position="123"/>
    </location>
</feature>
<proteinExistence type="predicted"/>
<feature type="compositionally biased region" description="Basic and acidic residues" evidence="1">
    <location>
        <begin position="70"/>
        <end position="79"/>
    </location>
</feature>
<dbReference type="Proteomes" id="UP001303373">
    <property type="component" value="Chromosome 3"/>
</dbReference>
<feature type="transmembrane region" description="Helical" evidence="2">
    <location>
        <begin position="20"/>
        <end position="46"/>
    </location>
</feature>
<keyword evidence="2" id="KW-0472">Membrane</keyword>
<dbReference type="AlphaFoldDB" id="A0AAQ3R8S5"/>
<keyword evidence="4" id="KW-1185">Reference proteome</keyword>
<keyword evidence="2" id="KW-1133">Transmembrane helix</keyword>
<sequence>MGAFSILPSHLSGVEIWVGRIFLLLALITFGPWVLVLAYDLLLYVWRSAEYEFPVLGGRARGHQRPRAPTLKERPDGHRRQFSLAKKTQRKLDQGHRLIISDSKRTTHETGARAPYEHNKESR</sequence>
<dbReference type="EMBL" id="CP138582">
    <property type="protein sequence ID" value="WPG99384.1"/>
    <property type="molecule type" value="Genomic_DNA"/>
</dbReference>